<feature type="compositionally biased region" description="Basic and acidic residues" evidence="1">
    <location>
        <begin position="330"/>
        <end position="340"/>
    </location>
</feature>
<keyword evidence="4" id="KW-1185">Reference proteome</keyword>
<dbReference type="InterPro" id="IPR052578">
    <property type="entry name" value="PI_Transfer_CRAL-TRIO"/>
</dbReference>
<name>A0A8H4QMN1_9AGAR</name>
<evidence type="ECO:0000313" key="4">
    <source>
        <dbReference type="Proteomes" id="UP000521872"/>
    </source>
</evidence>
<feature type="region of interest" description="Disordered" evidence="1">
    <location>
        <begin position="321"/>
        <end position="347"/>
    </location>
</feature>
<dbReference type="SUPFAM" id="SSF52087">
    <property type="entry name" value="CRAL/TRIO domain"/>
    <property type="match status" value="1"/>
</dbReference>
<sequence>MTSSDKVFLPIPPPTAILHKNDPRAVLSTNEQKMFDEVLAHFTRADPVYVLPDVENGELTEREKFWLSRECLLRYLRASKWKVSTSIERIEATLKWRREFGLYDKVTASHVEPEAVTGKEVLFGYDTTGKPALYMIPSRQNTTEAPRQIDFAVWMLERTIDLMEPGVENLALLINFADRGKNPSLSTALAVLNILQNHYPERLGLALIINVPFLVNAFFKIVMPLVDPITRQKVKFNPEIFKDGFFEENNVMKEWGGSVNFEYDHEKYWAELNKQCDERTEAWFESWKRLGARVGISEWAYKQDAKLASAAITLASSETEQAASQAVDRPASEHKGDDSAARGAAPSIAAAAGAAAATVESAPVADGNVPA</sequence>
<reference evidence="3 4" key="1">
    <citation type="submission" date="2019-12" db="EMBL/GenBank/DDBJ databases">
        <authorList>
            <person name="Floudas D."/>
            <person name="Bentzer J."/>
            <person name="Ahren D."/>
            <person name="Johansson T."/>
            <person name="Persson P."/>
            <person name="Tunlid A."/>
        </authorList>
    </citation>
    <scope>NUCLEOTIDE SEQUENCE [LARGE SCALE GENOMIC DNA]</scope>
    <source>
        <strain evidence="3 4">CBS 102.39</strain>
    </source>
</reference>
<dbReference type="AlphaFoldDB" id="A0A8H4QMN1"/>
<accession>A0A8H4QMN1</accession>
<gene>
    <name evidence="3" type="ORF">D9613_007525</name>
</gene>
<protein>
    <recommendedName>
        <fullName evidence="2">CRAL-TRIO domain-containing protein</fullName>
    </recommendedName>
</protein>
<proteinExistence type="predicted"/>
<evidence type="ECO:0000259" key="2">
    <source>
        <dbReference type="PROSITE" id="PS50191"/>
    </source>
</evidence>
<feature type="domain" description="CRAL-TRIO" evidence="2">
    <location>
        <begin position="110"/>
        <end position="263"/>
    </location>
</feature>
<dbReference type="InterPro" id="IPR001251">
    <property type="entry name" value="CRAL-TRIO_dom"/>
</dbReference>
<dbReference type="InterPro" id="IPR011074">
    <property type="entry name" value="CRAL/TRIO_N_dom"/>
</dbReference>
<dbReference type="CDD" id="cd00170">
    <property type="entry name" value="SEC14"/>
    <property type="match status" value="1"/>
</dbReference>
<dbReference type="GO" id="GO:0008526">
    <property type="term" value="F:phosphatidylinositol transfer activity"/>
    <property type="evidence" value="ECO:0007669"/>
    <property type="project" value="TreeGrafter"/>
</dbReference>
<dbReference type="Pfam" id="PF03765">
    <property type="entry name" value="CRAL_TRIO_N"/>
    <property type="match status" value="1"/>
</dbReference>
<dbReference type="EMBL" id="JAACJL010000045">
    <property type="protein sequence ID" value="KAF4613495.1"/>
    <property type="molecule type" value="Genomic_DNA"/>
</dbReference>
<dbReference type="SMART" id="SM00516">
    <property type="entry name" value="SEC14"/>
    <property type="match status" value="1"/>
</dbReference>
<dbReference type="InterPro" id="IPR036273">
    <property type="entry name" value="CRAL/TRIO_N_dom_sf"/>
</dbReference>
<dbReference type="SMART" id="SM01100">
    <property type="entry name" value="CRAL_TRIO_N"/>
    <property type="match status" value="1"/>
</dbReference>
<dbReference type="PROSITE" id="PS50191">
    <property type="entry name" value="CRAL_TRIO"/>
    <property type="match status" value="1"/>
</dbReference>
<organism evidence="3 4">
    <name type="scientific">Agrocybe pediades</name>
    <dbReference type="NCBI Taxonomy" id="84607"/>
    <lineage>
        <taxon>Eukaryota</taxon>
        <taxon>Fungi</taxon>
        <taxon>Dikarya</taxon>
        <taxon>Basidiomycota</taxon>
        <taxon>Agaricomycotina</taxon>
        <taxon>Agaricomycetes</taxon>
        <taxon>Agaricomycetidae</taxon>
        <taxon>Agaricales</taxon>
        <taxon>Agaricineae</taxon>
        <taxon>Strophariaceae</taxon>
        <taxon>Agrocybe</taxon>
    </lineage>
</organism>
<dbReference type="Pfam" id="PF00650">
    <property type="entry name" value="CRAL_TRIO"/>
    <property type="match status" value="1"/>
</dbReference>
<comment type="caution">
    <text evidence="3">The sequence shown here is derived from an EMBL/GenBank/DDBJ whole genome shotgun (WGS) entry which is preliminary data.</text>
</comment>
<dbReference type="SUPFAM" id="SSF46938">
    <property type="entry name" value="CRAL/TRIO N-terminal domain"/>
    <property type="match status" value="1"/>
</dbReference>
<dbReference type="PANTHER" id="PTHR45824:SF29">
    <property type="entry name" value="GH16843P"/>
    <property type="match status" value="1"/>
</dbReference>
<dbReference type="Gene3D" id="3.40.525.10">
    <property type="entry name" value="CRAL-TRIO lipid binding domain"/>
    <property type="match status" value="1"/>
</dbReference>
<dbReference type="PANTHER" id="PTHR45824">
    <property type="entry name" value="GH16843P"/>
    <property type="match status" value="1"/>
</dbReference>
<dbReference type="Proteomes" id="UP000521872">
    <property type="component" value="Unassembled WGS sequence"/>
</dbReference>
<dbReference type="InterPro" id="IPR036865">
    <property type="entry name" value="CRAL-TRIO_dom_sf"/>
</dbReference>
<evidence type="ECO:0000313" key="3">
    <source>
        <dbReference type="EMBL" id="KAF4613495.1"/>
    </source>
</evidence>
<evidence type="ECO:0000256" key="1">
    <source>
        <dbReference type="SAM" id="MobiDB-lite"/>
    </source>
</evidence>